<protein>
    <submittedName>
        <fullName evidence="7">Zinc-binding dehydrogenase, putative</fullName>
    </submittedName>
</protein>
<evidence type="ECO:0000256" key="4">
    <source>
        <dbReference type="ARBA" id="ARBA00022833"/>
    </source>
</evidence>
<keyword evidence="3" id="KW-0479">Metal-binding</keyword>
<evidence type="ECO:0000259" key="6">
    <source>
        <dbReference type="Pfam" id="PF00107"/>
    </source>
</evidence>
<dbReference type="Pfam" id="PF00107">
    <property type="entry name" value="ADH_zinc_N"/>
    <property type="match status" value="1"/>
</dbReference>
<dbReference type="Gene3D" id="3.90.180.10">
    <property type="entry name" value="Medium-chain alcohol dehydrogenases, catalytic domain"/>
    <property type="match status" value="1"/>
</dbReference>
<dbReference type="VEuPathDB" id="TriTrypDB:ADEAN_000123000"/>
<name>A0A7G2C4W1_9TRYP</name>
<dbReference type="SUPFAM" id="SSF51735">
    <property type="entry name" value="NAD(P)-binding Rossmann-fold domains"/>
    <property type="match status" value="1"/>
</dbReference>
<dbReference type="GO" id="GO:0016491">
    <property type="term" value="F:oxidoreductase activity"/>
    <property type="evidence" value="ECO:0007669"/>
    <property type="project" value="UniProtKB-KW"/>
</dbReference>
<dbReference type="Gene3D" id="3.40.50.720">
    <property type="entry name" value="NAD(P)-binding Rossmann-like Domain"/>
    <property type="match status" value="1"/>
</dbReference>
<dbReference type="PANTHER" id="PTHR43161">
    <property type="entry name" value="SORBITOL DEHYDROGENASE"/>
    <property type="match status" value="1"/>
</dbReference>
<evidence type="ECO:0000256" key="2">
    <source>
        <dbReference type="ARBA" id="ARBA00008072"/>
    </source>
</evidence>
<comment type="similarity">
    <text evidence="2">Belongs to the zinc-containing alcohol dehydrogenase family.</text>
</comment>
<evidence type="ECO:0000313" key="8">
    <source>
        <dbReference type="Proteomes" id="UP000515908"/>
    </source>
</evidence>
<evidence type="ECO:0000256" key="1">
    <source>
        <dbReference type="ARBA" id="ARBA00001947"/>
    </source>
</evidence>
<evidence type="ECO:0000256" key="5">
    <source>
        <dbReference type="ARBA" id="ARBA00023002"/>
    </source>
</evidence>
<dbReference type="OrthoDB" id="256333at2759"/>
<dbReference type="AlphaFoldDB" id="A0A7G2C4W1"/>
<keyword evidence="4" id="KW-0862">Zinc</keyword>
<keyword evidence="8" id="KW-1185">Reference proteome</keyword>
<reference evidence="7 8" key="1">
    <citation type="submission" date="2020-08" db="EMBL/GenBank/DDBJ databases">
        <authorList>
            <person name="Newling K."/>
            <person name="Davey J."/>
            <person name="Forrester S."/>
        </authorList>
    </citation>
    <scope>NUCLEOTIDE SEQUENCE [LARGE SCALE GENOMIC DNA]</scope>
    <source>
        <strain evidence="8">Crithidia deanei Carvalho (ATCC PRA-265)</strain>
    </source>
</reference>
<proteinExistence type="inferred from homology"/>
<dbReference type="EMBL" id="LR877146">
    <property type="protein sequence ID" value="CAD2213787.1"/>
    <property type="molecule type" value="Genomic_DNA"/>
</dbReference>
<organism evidence="7 8">
    <name type="scientific">Angomonas deanei</name>
    <dbReference type="NCBI Taxonomy" id="59799"/>
    <lineage>
        <taxon>Eukaryota</taxon>
        <taxon>Discoba</taxon>
        <taxon>Euglenozoa</taxon>
        <taxon>Kinetoplastea</taxon>
        <taxon>Metakinetoplastina</taxon>
        <taxon>Trypanosomatida</taxon>
        <taxon>Trypanosomatidae</taxon>
        <taxon>Strigomonadinae</taxon>
        <taxon>Angomonas</taxon>
    </lineage>
</organism>
<dbReference type="GO" id="GO:0046872">
    <property type="term" value="F:metal ion binding"/>
    <property type="evidence" value="ECO:0007669"/>
    <property type="project" value="UniProtKB-KW"/>
</dbReference>
<dbReference type="InterPro" id="IPR013149">
    <property type="entry name" value="ADH-like_C"/>
</dbReference>
<keyword evidence="5" id="KW-0560">Oxidoreductase</keyword>
<dbReference type="Proteomes" id="UP000515908">
    <property type="component" value="Chromosome 02"/>
</dbReference>
<feature type="domain" description="Alcohol dehydrogenase-like C-terminal" evidence="6">
    <location>
        <begin position="38"/>
        <end position="164"/>
    </location>
</feature>
<accession>A0A7G2C4W1</accession>
<evidence type="ECO:0000313" key="7">
    <source>
        <dbReference type="EMBL" id="CAD2213787.1"/>
    </source>
</evidence>
<gene>
    <name evidence="7" type="ORF">ADEAN_000123000</name>
</gene>
<dbReference type="InterPro" id="IPR036291">
    <property type="entry name" value="NAD(P)-bd_dom_sf"/>
</dbReference>
<sequence length="213" mass="22605">MSFAEGAMCEPLSCGLWAVMKAKVQPGQVALVLGAGTIGLCTALSALASGCSEVIIADLDKSRLQFAKQFPHLHPVNSANKESVLATVRRLTADGGVNCIFECTGAAAAYSLIYPCAAPGATCVITGMPPAPVPLNVVAAQAKEITFMTTFRYRNTYPSAIQLIRSGRVNVKPLISATYPIEKGMDAYKRALERRQGDVKIIIQVDNSNSTKL</sequence>
<dbReference type="PANTHER" id="PTHR43161:SF9">
    <property type="entry name" value="SORBITOL DEHYDROGENASE"/>
    <property type="match status" value="1"/>
</dbReference>
<evidence type="ECO:0000256" key="3">
    <source>
        <dbReference type="ARBA" id="ARBA00022723"/>
    </source>
</evidence>
<comment type="cofactor">
    <cofactor evidence="1">
        <name>Zn(2+)</name>
        <dbReference type="ChEBI" id="CHEBI:29105"/>
    </cofactor>
</comment>